<feature type="chain" id="PRO_5010384915" evidence="1">
    <location>
        <begin position="24"/>
        <end position="110"/>
    </location>
</feature>
<evidence type="ECO:0000313" key="4">
    <source>
        <dbReference type="Proteomes" id="UP000182466"/>
    </source>
</evidence>
<feature type="domain" description="Organic solvent tolerance-like N-terminal" evidence="2">
    <location>
        <begin position="54"/>
        <end position="97"/>
    </location>
</feature>
<evidence type="ECO:0000313" key="3">
    <source>
        <dbReference type="EMBL" id="SFT75174.1"/>
    </source>
</evidence>
<evidence type="ECO:0000259" key="2">
    <source>
        <dbReference type="Pfam" id="PF03968"/>
    </source>
</evidence>
<gene>
    <name evidence="3" type="ORF">SAMN05216236_1074</name>
</gene>
<dbReference type="InterPro" id="IPR005653">
    <property type="entry name" value="OstA-like_N"/>
</dbReference>
<dbReference type="Pfam" id="PF03968">
    <property type="entry name" value="LptD_N"/>
    <property type="match status" value="1"/>
</dbReference>
<reference evidence="3 4" key="1">
    <citation type="submission" date="2016-10" db="EMBL/GenBank/DDBJ databases">
        <authorList>
            <person name="de Groot N.N."/>
        </authorList>
    </citation>
    <scope>NUCLEOTIDE SEQUENCE [LARGE SCALE GENOMIC DNA]</scope>
    <source>
        <strain evidence="3 4">CGMCC 1.10959</strain>
    </source>
</reference>
<proteinExistence type="predicted"/>
<organism evidence="3 4">
    <name type="scientific">Sedimentitalea nanhaiensis</name>
    <dbReference type="NCBI Taxonomy" id="999627"/>
    <lineage>
        <taxon>Bacteria</taxon>
        <taxon>Pseudomonadati</taxon>
        <taxon>Pseudomonadota</taxon>
        <taxon>Alphaproteobacteria</taxon>
        <taxon>Rhodobacterales</taxon>
        <taxon>Paracoccaceae</taxon>
        <taxon>Sedimentitalea</taxon>
    </lineage>
</organism>
<sequence length="110" mass="11720">MNRACIISAVICAALSVSVPAYAMEISANEIRTVQEYSGNAQVVFDADQAFEISSDSISQSDDASTYSGNVVVTWQDMRLEADSLVMAKQEDGTSLLKAARFSLIGTSAD</sequence>
<dbReference type="OrthoDB" id="6227663at2"/>
<keyword evidence="1" id="KW-0732">Signal</keyword>
<dbReference type="Gene3D" id="2.60.450.10">
    <property type="entry name" value="Lipopolysaccharide (LPS) transport protein A like domain"/>
    <property type="match status" value="1"/>
</dbReference>
<evidence type="ECO:0000256" key="1">
    <source>
        <dbReference type="SAM" id="SignalP"/>
    </source>
</evidence>
<feature type="signal peptide" evidence="1">
    <location>
        <begin position="1"/>
        <end position="23"/>
    </location>
</feature>
<protein>
    <submittedName>
        <fullName evidence="3">OstA-like protein</fullName>
    </submittedName>
</protein>
<dbReference type="STRING" id="999627.SAMN05216236_1074"/>
<dbReference type="Proteomes" id="UP000182466">
    <property type="component" value="Unassembled WGS sequence"/>
</dbReference>
<name>A0A1I7AJY9_9RHOB</name>
<accession>A0A1I7AJY9</accession>
<dbReference type="EMBL" id="FPAW01000007">
    <property type="protein sequence ID" value="SFT75174.1"/>
    <property type="molecule type" value="Genomic_DNA"/>
</dbReference>
<keyword evidence="4" id="KW-1185">Reference proteome</keyword>
<dbReference type="AlphaFoldDB" id="A0A1I7AJY9"/>